<sequence length="76" mass="8521">MKYGRSAGVQLGHVDFVKYAEAFGAKGYRVDSKQGFNERLAQAIKESEHGPVLIDIPIDYKDNGRLGETILPDEFY</sequence>
<dbReference type="GO" id="GO:0003984">
    <property type="term" value="F:acetolactate synthase activity"/>
    <property type="evidence" value="ECO:0007669"/>
    <property type="project" value="UniProtKB-EC"/>
</dbReference>
<gene>
    <name evidence="2" type="primary">alsS_1</name>
    <name evidence="2" type="ORF">NCTC5385_01398</name>
</gene>
<dbReference type="Proteomes" id="UP000304914">
    <property type="component" value="Chromosome"/>
</dbReference>
<evidence type="ECO:0000313" key="3">
    <source>
        <dbReference type="Proteomes" id="UP000304914"/>
    </source>
</evidence>
<reference evidence="2 3" key="1">
    <citation type="submission" date="2019-05" db="EMBL/GenBank/DDBJ databases">
        <authorList>
            <consortium name="Pathogen Informatics"/>
        </authorList>
    </citation>
    <scope>NUCLEOTIDE SEQUENCE [LARGE SCALE GENOMIC DNA]</scope>
    <source>
        <strain evidence="2 3">NCTC5385</strain>
    </source>
</reference>
<dbReference type="InterPro" id="IPR029061">
    <property type="entry name" value="THDP-binding"/>
</dbReference>
<proteinExistence type="predicted"/>
<name>A0A4U9YM95_9STRE</name>
<dbReference type="EC" id="2.2.1.6" evidence="2"/>
<dbReference type="Gene3D" id="3.40.50.970">
    <property type="match status" value="1"/>
</dbReference>
<organism evidence="2 3">
    <name type="scientific">Streptococcus pseudoporcinus</name>
    <dbReference type="NCBI Taxonomy" id="361101"/>
    <lineage>
        <taxon>Bacteria</taxon>
        <taxon>Bacillati</taxon>
        <taxon>Bacillota</taxon>
        <taxon>Bacilli</taxon>
        <taxon>Lactobacillales</taxon>
        <taxon>Streptococcaceae</taxon>
        <taxon>Streptococcus</taxon>
    </lineage>
</organism>
<dbReference type="InterPro" id="IPR011766">
    <property type="entry name" value="TPP_enzyme_TPP-bd"/>
</dbReference>
<keyword evidence="2" id="KW-0808">Transferase</keyword>
<dbReference type="SUPFAM" id="SSF52518">
    <property type="entry name" value="Thiamin diphosphate-binding fold (THDP-binding)"/>
    <property type="match status" value="1"/>
</dbReference>
<dbReference type="EMBL" id="LR594035">
    <property type="protein sequence ID" value="VTS28680.1"/>
    <property type="molecule type" value="Genomic_DNA"/>
</dbReference>
<evidence type="ECO:0000313" key="2">
    <source>
        <dbReference type="EMBL" id="VTS28680.1"/>
    </source>
</evidence>
<evidence type="ECO:0000259" key="1">
    <source>
        <dbReference type="Pfam" id="PF02775"/>
    </source>
</evidence>
<protein>
    <submittedName>
        <fullName evidence="2">Acetolactate synthase</fullName>
        <ecNumber evidence="2">2.2.1.6</ecNumber>
    </submittedName>
</protein>
<dbReference type="Pfam" id="PF02775">
    <property type="entry name" value="TPP_enzyme_C"/>
    <property type="match status" value="1"/>
</dbReference>
<dbReference type="GO" id="GO:0030976">
    <property type="term" value="F:thiamine pyrophosphate binding"/>
    <property type="evidence" value="ECO:0007669"/>
    <property type="project" value="InterPro"/>
</dbReference>
<dbReference type="AlphaFoldDB" id="A0A4U9YM95"/>
<feature type="domain" description="Thiamine pyrophosphate enzyme TPP-binding" evidence="1">
    <location>
        <begin position="5"/>
        <end position="56"/>
    </location>
</feature>
<accession>A0A4U9YM95</accession>